<organism evidence="20 21">
    <name type="scientific">Centaurea solstitialis</name>
    <name type="common">yellow star-thistle</name>
    <dbReference type="NCBI Taxonomy" id="347529"/>
    <lineage>
        <taxon>Eukaryota</taxon>
        <taxon>Viridiplantae</taxon>
        <taxon>Streptophyta</taxon>
        <taxon>Embryophyta</taxon>
        <taxon>Tracheophyta</taxon>
        <taxon>Spermatophyta</taxon>
        <taxon>Magnoliopsida</taxon>
        <taxon>eudicotyledons</taxon>
        <taxon>Gunneridae</taxon>
        <taxon>Pentapetalae</taxon>
        <taxon>asterids</taxon>
        <taxon>campanulids</taxon>
        <taxon>Asterales</taxon>
        <taxon>Asteraceae</taxon>
        <taxon>Carduoideae</taxon>
        <taxon>Cardueae</taxon>
        <taxon>Centaureinae</taxon>
        <taxon>Centaurea</taxon>
    </lineage>
</organism>
<keyword evidence="11" id="KW-0460">Magnesium</keyword>
<dbReference type="Pfam" id="PF00665">
    <property type="entry name" value="rve"/>
    <property type="match status" value="1"/>
</dbReference>
<feature type="compositionally biased region" description="Low complexity" evidence="18">
    <location>
        <begin position="198"/>
        <end position="212"/>
    </location>
</feature>
<dbReference type="GO" id="GO:0003676">
    <property type="term" value="F:nucleic acid binding"/>
    <property type="evidence" value="ECO:0007669"/>
    <property type="project" value="InterPro"/>
</dbReference>
<dbReference type="GO" id="GO:0003887">
    <property type="term" value="F:DNA-directed DNA polymerase activity"/>
    <property type="evidence" value="ECO:0007669"/>
    <property type="project" value="UniProtKB-KW"/>
</dbReference>
<keyword evidence="12" id="KW-0229">DNA integration</keyword>
<dbReference type="EMBL" id="JARYMX010000005">
    <property type="protein sequence ID" value="KAJ9546643.1"/>
    <property type="molecule type" value="Genomic_DNA"/>
</dbReference>
<dbReference type="InterPro" id="IPR043502">
    <property type="entry name" value="DNA/RNA_pol_sf"/>
</dbReference>
<dbReference type="InterPro" id="IPR025724">
    <property type="entry name" value="GAG-pre-integrase_dom"/>
</dbReference>
<keyword evidence="21" id="KW-1185">Reference proteome</keyword>
<dbReference type="InterPro" id="IPR057670">
    <property type="entry name" value="SH3_retrovirus"/>
</dbReference>
<dbReference type="GO" id="GO:0004519">
    <property type="term" value="F:endonuclease activity"/>
    <property type="evidence" value="ECO:0007669"/>
    <property type="project" value="UniProtKB-KW"/>
</dbReference>
<evidence type="ECO:0000256" key="10">
    <source>
        <dbReference type="ARBA" id="ARBA00022840"/>
    </source>
</evidence>
<evidence type="ECO:0000256" key="1">
    <source>
        <dbReference type="ARBA" id="ARBA00002180"/>
    </source>
</evidence>
<evidence type="ECO:0000256" key="16">
    <source>
        <dbReference type="ARBA" id="ARBA00023172"/>
    </source>
</evidence>
<accession>A0AA38SQD0</accession>
<evidence type="ECO:0000256" key="12">
    <source>
        <dbReference type="ARBA" id="ARBA00022908"/>
    </source>
</evidence>
<dbReference type="Pfam" id="PF07727">
    <property type="entry name" value="RVT_2"/>
    <property type="match status" value="1"/>
</dbReference>
<keyword evidence="5" id="KW-0479">Metal-binding</keyword>
<dbReference type="Gene3D" id="3.30.420.10">
    <property type="entry name" value="Ribonuclease H-like superfamily/Ribonuclease H"/>
    <property type="match status" value="1"/>
</dbReference>
<dbReference type="PANTHER" id="PTHR42648">
    <property type="entry name" value="TRANSPOSASE, PUTATIVE-RELATED"/>
    <property type="match status" value="1"/>
</dbReference>
<dbReference type="GO" id="GO:0005524">
    <property type="term" value="F:ATP binding"/>
    <property type="evidence" value="ECO:0007669"/>
    <property type="project" value="UniProtKB-KW"/>
</dbReference>
<dbReference type="InterPro" id="IPR039537">
    <property type="entry name" value="Retrotran_Ty1/copia-like"/>
</dbReference>
<comment type="function">
    <text evidence="1">The aspartyl protease (PR) mediates the proteolytic cleavages of the Gag and Gag-Pol polyproteins after assembly of the VLP.</text>
</comment>
<keyword evidence="15" id="KW-0917">Virion maturation</keyword>
<keyword evidence="17" id="KW-0511">Multifunctional enzyme</keyword>
<evidence type="ECO:0000256" key="7">
    <source>
        <dbReference type="ARBA" id="ARBA00022750"/>
    </source>
</evidence>
<keyword evidence="4" id="KW-0540">Nuclease</keyword>
<keyword evidence="14" id="KW-0808">Transferase</keyword>
<protein>
    <recommendedName>
        <fullName evidence="19">Integrase catalytic domain-containing protein</fullName>
    </recommendedName>
</protein>
<dbReference type="PROSITE" id="PS50994">
    <property type="entry name" value="INTEGRASE"/>
    <property type="match status" value="1"/>
</dbReference>
<evidence type="ECO:0000256" key="4">
    <source>
        <dbReference type="ARBA" id="ARBA00022722"/>
    </source>
</evidence>
<keyword evidence="10" id="KW-0067">ATP-binding</keyword>
<dbReference type="GO" id="GO:0006310">
    <property type="term" value="P:DNA recombination"/>
    <property type="evidence" value="ECO:0007669"/>
    <property type="project" value="UniProtKB-KW"/>
</dbReference>
<dbReference type="Pfam" id="PF22936">
    <property type="entry name" value="Pol_BBD"/>
    <property type="match status" value="1"/>
</dbReference>
<dbReference type="PANTHER" id="PTHR42648:SF11">
    <property type="entry name" value="TRANSPOSON TY4-P GAG-POL POLYPROTEIN"/>
    <property type="match status" value="1"/>
</dbReference>
<keyword evidence="8" id="KW-0255">Endonuclease</keyword>
<feature type="compositionally biased region" description="Basic residues" evidence="18">
    <location>
        <begin position="166"/>
        <end position="176"/>
    </location>
</feature>
<evidence type="ECO:0000256" key="6">
    <source>
        <dbReference type="ARBA" id="ARBA00022741"/>
    </source>
</evidence>
<keyword evidence="6" id="KW-0547">Nucleotide-binding</keyword>
<keyword evidence="14" id="KW-0239">DNA-directed DNA polymerase</keyword>
<feature type="region of interest" description="Disordered" evidence="18">
    <location>
        <begin position="159"/>
        <end position="212"/>
    </location>
</feature>
<evidence type="ECO:0000256" key="8">
    <source>
        <dbReference type="ARBA" id="ARBA00022759"/>
    </source>
</evidence>
<dbReference type="GO" id="GO:0015074">
    <property type="term" value="P:DNA integration"/>
    <property type="evidence" value="ECO:0007669"/>
    <property type="project" value="UniProtKB-KW"/>
</dbReference>
<keyword evidence="13" id="KW-0695">RNA-directed DNA polymerase</keyword>
<keyword evidence="9" id="KW-0378">Hydrolase</keyword>
<dbReference type="GO" id="GO:0046872">
    <property type="term" value="F:metal ion binding"/>
    <property type="evidence" value="ECO:0007669"/>
    <property type="project" value="UniProtKB-KW"/>
</dbReference>
<evidence type="ECO:0000256" key="18">
    <source>
        <dbReference type="SAM" id="MobiDB-lite"/>
    </source>
</evidence>
<dbReference type="SUPFAM" id="SSF53098">
    <property type="entry name" value="Ribonuclease H-like"/>
    <property type="match status" value="1"/>
</dbReference>
<dbReference type="InterPro" id="IPR012337">
    <property type="entry name" value="RNaseH-like_sf"/>
</dbReference>
<evidence type="ECO:0000256" key="2">
    <source>
        <dbReference type="ARBA" id="ARBA00022612"/>
    </source>
</evidence>
<evidence type="ECO:0000313" key="20">
    <source>
        <dbReference type="EMBL" id="KAJ9546643.1"/>
    </source>
</evidence>
<evidence type="ECO:0000256" key="5">
    <source>
        <dbReference type="ARBA" id="ARBA00022723"/>
    </source>
</evidence>
<dbReference type="GO" id="GO:0006508">
    <property type="term" value="P:proteolysis"/>
    <property type="evidence" value="ECO:0007669"/>
    <property type="project" value="UniProtKB-KW"/>
</dbReference>
<comment type="caution">
    <text evidence="20">The sequence shown here is derived from an EMBL/GenBank/DDBJ whole genome shotgun (WGS) entry which is preliminary data.</text>
</comment>
<keyword evidence="16" id="KW-0233">DNA recombination</keyword>
<dbReference type="InterPro" id="IPR054722">
    <property type="entry name" value="PolX-like_BBD"/>
</dbReference>
<dbReference type="SUPFAM" id="SSF56672">
    <property type="entry name" value="DNA/RNA polymerases"/>
    <property type="match status" value="1"/>
</dbReference>
<evidence type="ECO:0000256" key="14">
    <source>
        <dbReference type="ARBA" id="ARBA00022932"/>
    </source>
</evidence>
<dbReference type="GO" id="GO:0003964">
    <property type="term" value="F:RNA-directed DNA polymerase activity"/>
    <property type="evidence" value="ECO:0007669"/>
    <property type="project" value="UniProtKB-KW"/>
</dbReference>
<reference evidence="20" key="1">
    <citation type="submission" date="2023-03" db="EMBL/GenBank/DDBJ databases">
        <title>Chromosome-scale reference genome and RAD-based genetic map of yellow starthistle (Centaurea solstitialis) reveal putative structural variation and QTLs associated with invader traits.</title>
        <authorList>
            <person name="Reatini B."/>
            <person name="Cang F.A."/>
            <person name="Jiang Q."/>
            <person name="Mckibben M.T.W."/>
            <person name="Barker M.S."/>
            <person name="Rieseberg L.H."/>
            <person name="Dlugosch K.M."/>
        </authorList>
    </citation>
    <scope>NUCLEOTIDE SEQUENCE</scope>
    <source>
        <strain evidence="20">CAN-66</strain>
        <tissue evidence="20">Leaf</tissue>
    </source>
</reference>
<evidence type="ECO:0000256" key="15">
    <source>
        <dbReference type="ARBA" id="ARBA00023113"/>
    </source>
</evidence>
<dbReference type="CDD" id="cd09272">
    <property type="entry name" value="RNase_HI_RT_Ty1"/>
    <property type="match status" value="1"/>
</dbReference>
<sequence length="1661" mass="187367">MDGEQEEVVRVVNNKGYFKFKEPFAMSSEDVEKPFIFNPIVEGQTIISDHLSTPTQSSTTSQLNIQKDSTSPVFTNSIFEILESSQGSYTTPSEISDSSSVLSKSTGVKSMLRKFQRQIDLKKQYSNIDFPEETLEQDASSSVKLKPFDICANTSTGKSTRMKVETKRKKSTKKNIKKLDSSMRSSSRKFLAKSSLGNKNVPKNNVPSNFNSMNKKVTSFSSVFPTTTNTKADTHTKSQFSNILRSSIPDFVPYHASHKWYLDSGCSKHMTGRKEILSNYKEEYGGSVKFGNNDIAPVVGQGDIVCKDITIKNVVHVEGLNHNLFSIGKFSDKDVEVNFLKRRCVVRTEEGRELLVGSRKTNLYTIYLRHILVPNSPCLISKTSVQQSLLWHRRLSHLNYRYIERLVKQQLVSGIPMIKFETEQLCSGCAQGKMKRSSHPPKPEQGSKSLLSLIHMDLCGPMKTVSLAGRKYVLVIVDDFSRYTWTMFLKTKDETSLLIINFIKVVQTVRTDNGTEFKNKVLKGFYNSLGITQTFSAARTPEQNGVVERRNRTLVEAARSMLAQSQLPQYLWAEAVNTACYTQNRSIIHWRFGKIPYHLLFGRIPNIDYFKVFGCPCYVLNETENRGKFGSKSDEMIFVGYSDCSVAYIVLNKKTRVVSESLNVKFDPLAEISSSSVSNHGVIADTSLSGSSSNTSTATATELDLIFEYFYDDLYGNTHSSSSVTGLFSTPSSSITTASEVSPVLSSASPDPIISDSSPSSAPDLSSSSAPIINNDTASGFWTRHTQLSPVVSDNIILPDAPESFTVSSDSSPSSAPVSSVGVVTESSINDQTPLPHIAKWTKAHPIDLIIGDSTSSVQTRAATANECNCSVFLSNIEPTRVSDALQDSDWVTAMQEKLNQFSALKVWRLVKTPDHKSVIDTKWLFKNKKDANNVIVRNKARLVAKGYRQQEGIDYDETFAPVARLEAIRMFLAYAAYKDFTVFQMDVKTAFLYGHLKEEVYVSQPEGFVDSDHPDYAPRAWYDELSKHLLSKGFKKGSVDSTLFLMKEGEHIVVIQIYVDDIIFGSTSRKLCKKFETIMTKEFKMSMMGEFNFFLGLQVRQFPDGIFINQSKYIFDLLKKYDMSGCNSVGTLMPTGNMIGPDHEGKDVELRNYRSMVGSIMYLTSSRPDIMFATCVCARYQAKPKESHLAAVKRIFRYLKGTPYYGIWYPKGLGFELQAYTDADYGGWNMDRKSTSGHLQFLGNKLVSWASKKQQCVSTSTAEFEYVAAASCCSQVLWMQTQLRDYALEYKKIPIYCDSKSAIAISANPVQHSKTKHIDIMYHFLKDNVEKENIEVYFVNTEFQLADLFTMENYIFPDTDTLEVPHVLSIRSSQHQPNLDDDRQLIQLGMFLETASNNVPYNSYAKTTAPVITTILQHHPLNIVLTKMVKVPMIYVQQVWRTLEFHYDPEYHHFTAKVDHFTINFGLNKFRRVLGFLEANSRPGADHFEPFAMVEEAMAGIRSIGHVGAVNATSQFNKSKLPPTYNCLFTILSRCLTEKKTAQDTATQSFLIFFHGVLFNRHYDYAALIFHDLKELLSKKQTHLPFPRFFSILIASAMERNPDIPRRSDVELLKIRDMQSIRNTKQQVPEAIPLFDKLLAYADQNAESVTQNKPTQLEEI</sequence>
<keyword evidence="3" id="KW-0645">Protease</keyword>
<dbReference type="Proteomes" id="UP001172457">
    <property type="component" value="Chromosome 5"/>
</dbReference>
<dbReference type="Pfam" id="PF25597">
    <property type="entry name" value="SH3_retrovirus"/>
    <property type="match status" value="1"/>
</dbReference>
<evidence type="ECO:0000256" key="17">
    <source>
        <dbReference type="ARBA" id="ARBA00023268"/>
    </source>
</evidence>
<dbReference type="InterPro" id="IPR036397">
    <property type="entry name" value="RNaseH_sf"/>
</dbReference>
<evidence type="ECO:0000313" key="21">
    <source>
        <dbReference type="Proteomes" id="UP001172457"/>
    </source>
</evidence>
<feature type="region of interest" description="Disordered" evidence="18">
    <location>
        <begin position="746"/>
        <end position="769"/>
    </location>
</feature>
<evidence type="ECO:0000259" key="19">
    <source>
        <dbReference type="PROSITE" id="PS50994"/>
    </source>
</evidence>
<evidence type="ECO:0000256" key="3">
    <source>
        <dbReference type="ARBA" id="ARBA00022670"/>
    </source>
</evidence>
<evidence type="ECO:0000256" key="11">
    <source>
        <dbReference type="ARBA" id="ARBA00022842"/>
    </source>
</evidence>
<keyword evidence="7" id="KW-0064">Aspartyl protease</keyword>
<feature type="domain" description="Integrase catalytic" evidence="19">
    <location>
        <begin position="439"/>
        <end position="604"/>
    </location>
</feature>
<keyword evidence="2" id="KW-1188">Viral release from host cell</keyword>
<dbReference type="GO" id="GO:0004190">
    <property type="term" value="F:aspartic-type endopeptidase activity"/>
    <property type="evidence" value="ECO:0007669"/>
    <property type="project" value="UniProtKB-KW"/>
</dbReference>
<dbReference type="InterPro" id="IPR013103">
    <property type="entry name" value="RVT_2"/>
</dbReference>
<proteinExistence type="predicted"/>
<name>A0AA38SQD0_9ASTR</name>
<evidence type="ECO:0000256" key="13">
    <source>
        <dbReference type="ARBA" id="ARBA00022918"/>
    </source>
</evidence>
<gene>
    <name evidence="20" type="ORF">OSB04_019186</name>
</gene>
<dbReference type="InterPro" id="IPR001584">
    <property type="entry name" value="Integrase_cat-core"/>
</dbReference>
<keyword evidence="14" id="KW-0548">Nucleotidyltransferase</keyword>
<evidence type="ECO:0000256" key="9">
    <source>
        <dbReference type="ARBA" id="ARBA00022801"/>
    </source>
</evidence>
<dbReference type="Pfam" id="PF13976">
    <property type="entry name" value="gag_pre-integrs"/>
    <property type="match status" value="1"/>
</dbReference>